<name>A0A183G457_HELPZ</name>
<gene>
    <name evidence="1" type="ORF">HPBE_LOCUS16263</name>
</gene>
<proteinExistence type="predicted"/>
<protein>
    <submittedName>
        <fullName evidence="3">Reverse transcriptase domain-containing protein</fullName>
    </submittedName>
</protein>
<dbReference type="WBParaSite" id="HPBE_0001626401-mRNA-1">
    <property type="protein sequence ID" value="HPBE_0001626401-mRNA-1"/>
    <property type="gene ID" value="HPBE_0001626401"/>
</dbReference>
<organism evidence="2 3">
    <name type="scientific">Heligmosomoides polygyrus</name>
    <name type="common">Parasitic roundworm</name>
    <dbReference type="NCBI Taxonomy" id="6339"/>
    <lineage>
        <taxon>Eukaryota</taxon>
        <taxon>Metazoa</taxon>
        <taxon>Ecdysozoa</taxon>
        <taxon>Nematoda</taxon>
        <taxon>Chromadorea</taxon>
        <taxon>Rhabditida</taxon>
        <taxon>Rhabditina</taxon>
        <taxon>Rhabditomorpha</taxon>
        <taxon>Strongyloidea</taxon>
        <taxon>Heligmosomidae</taxon>
        <taxon>Heligmosomoides</taxon>
    </lineage>
</organism>
<dbReference type="OrthoDB" id="5824068at2759"/>
<accession>A0A183G457</accession>
<reference evidence="1 2" key="1">
    <citation type="submission" date="2018-11" db="EMBL/GenBank/DDBJ databases">
        <authorList>
            <consortium name="Pathogen Informatics"/>
        </authorList>
    </citation>
    <scope>NUCLEOTIDE SEQUENCE [LARGE SCALE GENOMIC DNA]</scope>
</reference>
<dbReference type="Proteomes" id="UP000050761">
    <property type="component" value="Unassembled WGS sequence"/>
</dbReference>
<evidence type="ECO:0000313" key="2">
    <source>
        <dbReference type="Proteomes" id="UP000050761"/>
    </source>
</evidence>
<accession>A0A3P8BJ88</accession>
<keyword evidence="2" id="KW-1185">Reference proteome</keyword>
<evidence type="ECO:0000313" key="3">
    <source>
        <dbReference type="WBParaSite" id="HPBE_0001626401-mRNA-1"/>
    </source>
</evidence>
<evidence type="ECO:0000313" key="1">
    <source>
        <dbReference type="EMBL" id="VDP05404.1"/>
    </source>
</evidence>
<sequence>MTIYTYNASAASVEDLMMQARKIKYDMVIGLTETRRHKLNTQPTAAEKNCSLENDTAGLRIGSLRLKRCGSMPTLTVFVEYAPTSDYDDEDVETFYVELEKFYKEDHTFYKVIIGDFNAKIEPRRSPEELHIGTQEIEWEGMGVKVDGWQLHHLRFADDILIISSTSQAERMLADFDRVCGNVGLQLNLTKTMLMRNRRVSDALFSLNRTPATCIWVAKSTWPTAGAGQEMLGGAFKSVGEAVKKTKNVRLRVHLFDSTVLPALTYASETCAIRKQDEHAISVAQRGIERTVLGVA</sequence>
<dbReference type="EMBL" id="UZAH01029315">
    <property type="protein sequence ID" value="VDP05404.1"/>
    <property type="molecule type" value="Genomic_DNA"/>
</dbReference>
<dbReference type="AlphaFoldDB" id="A0A183G457"/>
<reference evidence="3" key="2">
    <citation type="submission" date="2019-09" db="UniProtKB">
        <authorList>
            <consortium name="WormBaseParasite"/>
        </authorList>
    </citation>
    <scope>IDENTIFICATION</scope>
</reference>